<feature type="transmembrane region" description="Helical" evidence="1">
    <location>
        <begin position="165"/>
        <end position="184"/>
    </location>
</feature>
<keyword evidence="1" id="KW-0812">Transmembrane</keyword>
<reference evidence="2" key="2">
    <citation type="journal article" date="2020" name="Microorganisms">
        <title>Osmotic Adaptation and Compatible Solute Biosynthesis of Phototrophic Bacteria as Revealed from Genome Analyses.</title>
        <authorList>
            <person name="Imhoff J.F."/>
            <person name="Rahn T."/>
            <person name="Kunzel S."/>
            <person name="Keller A."/>
            <person name="Neulinger S.C."/>
        </authorList>
    </citation>
    <scope>NUCLEOTIDE SEQUENCE</scope>
    <source>
        <strain evidence="2">LMG 28126</strain>
    </source>
</reference>
<keyword evidence="1" id="KW-1133">Transmembrane helix</keyword>
<evidence type="ECO:0000256" key="1">
    <source>
        <dbReference type="SAM" id="Phobius"/>
    </source>
</evidence>
<comment type="caution">
    <text evidence="2">The sequence shown here is derived from an EMBL/GenBank/DDBJ whole genome shotgun (WGS) entry which is preliminary data.</text>
</comment>
<protein>
    <submittedName>
        <fullName evidence="2">Uncharacterized protein</fullName>
    </submittedName>
</protein>
<keyword evidence="1" id="KW-0472">Membrane</keyword>
<evidence type="ECO:0000313" key="3">
    <source>
        <dbReference type="Proteomes" id="UP000706333"/>
    </source>
</evidence>
<sequence length="186" mass="20302">ARTLPITFLGQTAITAPTRTTARALLVAAALLGMVRLGWVEVDGLTVFEATLAEGRAEAVLCGLAGFLIAAHLVQWWGDFLSYRAWNVVGAQPSPTRTVAGLGRNVENNKLNAVIKDVRRLMDVPPEGSPASMMGDDACHRLSQKLEELNQPIDRFRLYAFFYVWLWYGALPVLVALGAIAWSLHG</sequence>
<feature type="transmembrane region" description="Helical" evidence="1">
    <location>
        <begin position="20"/>
        <end position="39"/>
    </location>
</feature>
<feature type="non-terminal residue" evidence="2">
    <location>
        <position position="1"/>
    </location>
</feature>
<organism evidence="2 3">
    <name type="scientific">Rhodobaculum claviforme</name>
    <dbReference type="NCBI Taxonomy" id="1549854"/>
    <lineage>
        <taxon>Bacteria</taxon>
        <taxon>Pseudomonadati</taxon>
        <taxon>Pseudomonadota</taxon>
        <taxon>Alphaproteobacteria</taxon>
        <taxon>Rhodobacterales</taxon>
        <taxon>Paracoccaceae</taxon>
        <taxon>Rhodobaculum</taxon>
    </lineage>
</organism>
<feature type="transmembrane region" description="Helical" evidence="1">
    <location>
        <begin position="59"/>
        <end position="78"/>
    </location>
</feature>
<keyword evidence="3" id="KW-1185">Reference proteome</keyword>
<accession>A0A934WHL2</accession>
<dbReference type="EMBL" id="NHSD01000068">
    <property type="protein sequence ID" value="MBK5925966.1"/>
    <property type="molecule type" value="Genomic_DNA"/>
</dbReference>
<gene>
    <name evidence="2" type="ORF">CCR87_01105</name>
</gene>
<dbReference type="Proteomes" id="UP000706333">
    <property type="component" value="Unassembled WGS sequence"/>
</dbReference>
<proteinExistence type="predicted"/>
<reference evidence="2" key="1">
    <citation type="submission" date="2017-05" db="EMBL/GenBank/DDBJ databases">
        <authorList>
            <person name="Imhoff J.F."/>
            <person name="Rahn T."/>
            <person name="Kuenzel S."/>
            <person name="Neulinger S.C."/>
        </authorList>
    </citation>
    <scope>NUCLEOTIDE SEQUENCE</scope>
    <source>
        <strain evidence="2">LMG 28126</strain>
    </source>
</reference>
<name>A0A934WHL2_9RHOB</name>
<dbReference type="RefSeq" id="WP_201155489.1">
    <property type="nucleotide sequence ID" value="NZ_NHSD01000068.1"/>
</dbReference>
<evidence type="ECO:0000313" key="2">
    <source>
        <dbReference type="EMBL" id="MBK5925966.1"/>
    </source>
</evidence>
<dbReference type="AlphaFoldDB" id="A0A934WHL2"/>